<keyword evidence="5 8" id="KW-1133">Transmembrane helix</keyword>
<protein>
    <recommendedName>
        <fullName evidence="9">SH3b domain-containing protein</fullName>
    </recommendedName>
</protein>
<dbReference type="Pfam" id="PF16317">
    <property type="entry name" value="Glyco_hydro_99"/>
    <property type="match status" value="1"/>
</dbReference>
<evidence type="ECO:0000256" key="1">
    <source>
        <dbReference type="ARBA" id="ARBA00004323"/>
    </source>
</evidence>
<gene>
    <name evidence="10" type="ORF">ENQ20_20695</name>
</gene>
<proteinExistence type="predicted"/>
<dbReference type="AlphaFoldDB" id="A0A7C1FK65"/>
<keyword evidence="3" id="KW-0378">Hydrolase</keyword>
<comment type="subcellular location">
    <subcellularLocation>
        <location evidence="1">Golgi apparatus membrane</location>
        <topology evidence="1">Single-pass type II membrane protein</topology>
    </subcellularLocation>
</comment>
<name>A0A7C1FK65_9CHLR</name>
<comment type="caution">
    <text evidence="10">The sequence shown here is derived from an EMBL/GenBank/DDBJ whole genome shotgun (WGS) entry which is preliminary data.</text>
</comment>
<evidence type="ECO:0000259" key="9">
    <source>
        <dbReference type="Pfam" id="PF08239"/>
    </source>
</evidence>
<evidence type="ECO:0000256" key="7">
    <source>
        <dbReference type="ARBA" id="ARBA00023136"/>
    </source>
</evidence>
<dbReference type="EMBL" id="DSMG01000210">
    <property type="protein sequence ID" value="HDX33876.1"/>
    <property type="molecule type" value="Genomic_DNA"/>
</dbReference>
<accession>A0A7C1FK65</accession>
<evidence type="ECO:0000256" key="8">
    <source>
        <dbReference type="SAM" id="Phobius"/>
    </source>
</evidence>
<dbReference type="PANTHER" id="PTHR13572:SF4">
    <property type="entry name" value="RE57134P"/>
    <property type="match status" value="1"/>
</dbReference>
<dbReference type="GO" id="GO:0004559">
    <property type="term" value="F:alpha-mannosidase activity"/>
    <property type="evidence" value="ECO:0007669"/>
    <property type="project" value="TreeGrafter"/>
</dbReference>
<keyword evidence="7 8" id="KW-0472">Membrane</keyword>
<evidence type="ECO:0000256" key="2">
    <source>
        <dbReference type="ARBA" id="ARBA00022692"/>
    </source>
</evidence>
<keyword evidence="6" id="KW-0333">Golgi apparatus</keyword>
<reference evidence="10" key="1">
    <citation type="journal article" date="2020" name="mSystems">
        <title>Genome- and Community-Level Interaction Insights into Carbon Utilization and Element Cycling Functions of Hydrothermarchaeota in Hydrothermal Sediment.</title>
        <authorList>
            <person name="Zhou Z."/>
            <person name="Liu Y."/>
            <person name="Xu W."/>
            <person name="Pan J."/>
            <person name="Luo Z.H."/>
            <person name="Li M."/>
        </authorList>
    </citation>
    <scope>NUCLEOTIDE SEQUENCE [LARGE SCALE GENOMIC DNA]</scope>
    <source>
        <strain evidence="10">SpSt-289</strain>
    </source>
</reference>
<evidence type="ECO:0000256" key="4">
    <source>
        <dbReference type="ARBA" id="ARBA00022968"/>
    </source>
</evidence>
<dbReference type="InterPro" id="IPR003646">
    <property type="entry name" value="SH3-like_bac-type"/>
</dbReference>
<feature type="transmembrane region" description="Helical" evidence="8">
    <location>
        <begin position="36"/>
        <end position="57"/>
    </location>
</feature>
<feature type="domain" description="SH3b" evidence="9">
    <location>
        <begin position="401"/>
        <end position="453"/>
    </location>
</feature>
<dbReference type="Pfam" id="PF08239">
    <property type="entry name" value="SH3_3"/>
    <property type="match status" value="1"/>
</dbReference>
<evidence type="ECO:0000256" key="6">
    <source>
        <dbReference type="ARBA" id="ARBA00023034"/>
    </source>
</evidence>
<keyword evidence="4" id="KW-0735">Signal-anchor</keyword>
<evidence type="ECO:0000256" key="5">
    <source>
        <dbReference type="ARBA" id="ARBA00022989"/>
    </source>
</evidence>
<evidence type="ECO:0000256" key="3">
    <source>
        <dbReference type="ARBA" id="ARBA00022801"/>
    </source>
</evidence>
<sequence>MHMIGSNVRMKLPEKPILLDANSSIAGEQAAQSLHLGWRILISLLLLGLVALLGMLLQSSRTANAAPAERPSMQSVADPLVLAFYYTWFDESTWTNDRLSDLPAEPYVSRDRGVMGRHIEQAKRAGIDAFVVAWYGPTGDSNQTESNLAALLEEAAARGFKIAVLFETDSPFFNGVGAVNAALRHLLDVHASQPAYLRVDGRPVVFFWRPSLYGVDTWAAIRNQVDPGRNAIWVSEGVDVSYLAVFDGHHLYSNTWNPPADLTATNRRFAARVEAMRTSAGADRFWVATVMPGYNDVKIRPGSGFARDREGGAYYERSWQAAIDSSPRWVVINSFNEWPEGTYIEPSVTFGDLFLALTATWSSRFKAGASVQEASAGEGFTRASEIEPMSDTPIAIVRTPVLNLRAGPDVSFALLGHAIEGARLPILGRTADSSWWRVRTSVGEAWVFGGLVKVLGPLDDVAVLASATATPAAQANKSVTPPTFTITVDGRPILLRQVQATNP</sequence>
<keyword evidence="2 8" id="KW-0812">Transmembrane</keyword>
<dbReference type="Gene3D" id="2.30.30.40">
    <property type="entry name" value="SH3 Domains"/>
    <property type="match status" value="1"/>
</dbReference>
<organism evidence="10">
    <name type="scientific">Caldilinea aerophila</name>
    <dbReference type="NCBI Taxonomy" id="133453"/>
    <lineage>
        <taxon>Bacteria</taxon>
        <taxon>Bacillati</taxon>
        <taxon>Chloroflexota</taxon>
        <taxon>Caldilineae</taxon>
        <taxon>Caldilineales</taxon>
        <taxon>Caldilineaceae</taxon>
        <taxon>Caldilinea</taxon>
    </lineage>
</organism>
<dbReference type="InterPro" id="IPR026071">
    <property type="entry name" value="Glyco_Hydrolase_99"/>
</dbReference>
<dbReference type="Gene3D" id="3.20.20.80">
    <property type="entry name" value="Glycosidases"/>
    <property type="match status" value="1"/>
</dbReference>
<evidence type="ECO:0000313" key="10">
    <source>
        <dbReference type="EMBL" id="HDX33876.1"/>
    </source>
</evidence>
<dbReference type="PANTHER" id="PTHR13572">
    <property type="entry name" value="ENDO-ALPHA-1,2-MANNOSIDASE"/>
    <property type="match status" value="1"/>
</dbReference>